<sequence>MTVPMTARRTVARTTAVVALTAAILVPGVASAQAAAAPAPSAASGDSLTGLLGQATGILSNILDGSALIGSPSSILPTGVLGG</sequence>
<evidence type="ECO:0000256" key="1">
    <source>
        <dbReference type="SAM" id="SignalP"/>
    </source>
</evidence>
<dbReference type="EMBL" id="JAUSWV010000002">
    <property type="protein sequence ID" value="MDQ0585736.1"/>
    <property type="molecule type" value="Genomic_DNA"/>
</dbReference>
<protein>
    <recommendedName>
        <fullName evidence="4">Secreted protein</fullName>
    </recommendedName>
</protein>
<proteinExistence type="predicted"/>
<comment type="caution">
    <text evidence="2">The sequence shown here is derived from an EMBL/GenBank/DDBJ whole genome shotgun (WGS) entry which is preliminary data.</text>
</comment>
<dbReference type="Proteomes" id="UP001230654">
    <property type="component" value="Unassembled WGS sequence"/>
</dbReference>
<feature type="chain" id="PRO_5045252272" description="Secreted protein" evidence="1">
    <location>
        <begin position="33"/>
        <end position="83"/>
    </location>
</feature>
<evidence type="ECO:0000313" key="3">
    <source>
        <dbReference type="Proteomes" id="UP001230654"/>
    </source>
</evidence>
<keyword evidence="3" id="KW-1185">Reference proteome</keyword>
<name>A0ABU0P2W4_STRRH</name>
<keyword evidence="1" id="KW-0732">Signal</keyword>
<organism evidence="2 3">
    <name type="scientific">Streptomyces rishiriensis</name>
    <dbReference type="NCBI Taxonomy" id="68264"/>
    <lineage>
        <taxon>Bacteria</taxon>
        <taxon>Bacillati</taxon>
        <taxon>Actinomycetota</taxon>
        <taxon>Actinomycetes</taxon>
        <taxon>Kitasatosporales</taxon>
        <taxon>Streptomycetaceae</taxon>
        <taxon>Streptomyces</taxon>
    </lineage>
</organism>
<evidence type="ECO:0000313" key="2">
    <source>
        <dbReference type="EMBL" id="MDQ0585736.1"/>
    </source>
</evidence>
<accession>A0ABU0P2W4</accession>
<gene>
    <name evidence="2" type="ORF">QF030_007914</name>
</gene>
<evidence type="ECO:0008006" key="4">
    <source>
        <dbReference type="Google" id="ProtNLM"/>
    </source>
</evidence>
<feature type="signal peptide" evidence="1">
    <location>
        <begin position="1"/>
        <end position="32"/>
    </location>
</feature>
<reference evidence="2 3" key="1">
    <citation type="submission" date="2023-07" db="EMBL/GenBank/DDBJ databases">
        <title>Comparative genomics of wheat-associated soil bacteria to identify genetic determinants of phenazine resistance.</title>
        <authorList>
            <person name="Mouncey N."/>
        </authorList>
    </citation>
    <scope>NUCLEOTIDE SEQUENCE [LARGE SCALE GENOMIC DNA]</scope>
    <source>
        <strain evidence="2 3">B2I6</strain>
    </source>
</reference>